<feature type="domain" description="VWFA" evidence="2">
    <location>
        <begin position="63"/>
        <end position="193"/>
    </location>
</feature>
<keyword evidence="1" id="KW-0812">Transmembrane</keyword>
<keyword evidence="1" id="KW-0472">Membrane</keyword>
<dbReference type="Gene3D" id="3.40.50.410">
    <property type="entry name" value="von Willebrand factor, type A domain"/>
    <property type="match status" value="1"/>
</dbReference>
<evidence type="ECO:0000259" key="2">
    <source>
        <dbReference type="PROSITE" id="PS50234"/>
    </source>
</evidence>
<gene>
    <name evidence="3" type="ORF">QUF54_06670</name>
</gene>
<dbReference type="InterPro" id="IPR036465">
    <property type="entry name" value="vWFA_dom_sf"/>
</dbReference>
<dbReference type="PANTHER" id="PTHR22550:SF14">
    <property type="entry name" value="VWFA DOMAIN-CONTAINING PROTEIN"/>
    <property type="match status" value="1"/>
</dbReference>
<organism evidence="3 4">
    <name type="scientific">Candidatus Marithioploca araucensis</name>
    <dbReference type="NCBI Taxonomy" id="70273"/>
    <lineage>
        <taxon>Bacteria</taxon>
        <taxon>Pseudomonadati</taxon>
        <taxon>Pseudomonadota</taxon>
        <taxon>Gammaproteobacteria</taxon>
        <taxon>Thiotrichales</taxon>
        <taxon>Thiotrichaceae</taxon>
        <taxon>Candidatus Marithioploca</taxon>
    </lineage>
</organism>
<sequence length="193" mass="21285">LSSGNWKTVCDPQLLPHLLLDEEGKRRIWPIYALGIGGLLSILALAGPTWERLPQPAFRDQSALVIVLDLSRSMDATDIEPSRLVRARFKVADILKQRKEGQTALIVYAEDAFIVTPLTDDTETIASQLSVLNTSLMPSQGSRVDIALKKAGILLKQAGLKKGNVLLITDGVNETRARKAIDKLKGYKIFCFF</sequence>
<dbReference type="PROSITE" id="PS50234">
    <property type="entry name" value="VWFA"/>
    <property type="match status" value="1"/>
</dbReference>
<feature type="non-terminal residue" evidence="3">
    <location>
        <position position="1"/>
    </location>
</feature>
<comment type="caution">
    <text evidence="3">The sequence shown here is derived from an EMBL/GenBank/DDBJ whole genome shotgun (WGS) entry which is preliminary data.</text>
</comment>
<dbReference type="InterPro" id="IPR002035">
    <property type="entry name" value="VWF_A"/>
</dbReference>
<evidence type="ECO:0000313" key="3">
    <source>
        <dbReference type="EMBL" id="MDM8563018.1"/>
    </source>
</evidence>
<reference evidence="3" key="1">
    <citation type="submission" date="2023-06" db="EMBL/GenBank/DDBJ databases">
        <title>Uncultivated large filamentous bacteria from sulfidic sediments reveal new species and different genomic features in energy metabolism and defense.</title>
        <authorList>
            <person name="Fonseca A."/>
        </authorList>
    </citation>
    <scope>NUCLEOTIDE SEQUENCE</scope>
    <source>
        <strain evidence="3">HSG4</strain>
    </source>
</reference>
<protein>
    <submittedName>
        <fullName evidence="3">VWA domain-containing protein</fullName>
    </submittedName>
</protein>
<keyword evidence="1" id="KW-1133">Transmembrane helix</keyword>
<feature type="transmembrane region" description="Helical" evidence="1">
    <location>
        <begin position="28"/>
        <end position="46"/>
    </location>
</feature>
<accession>A0ABT7VTZ2</accession>
<evidence type="ECO:0000256" key="1">
    <source>
        <dbReference type="SAM" id="Phobius"/>
    </source>
</evidence>
<evidence type="ECO:0000313" key="4">
    <source>
        <dbReference type="Proteomes" id="UP001171945"/>
    </source>
</evidence>
<dbReference type="InterPro" id="IPR050768">
    <property type="entry name" value="UPF0353/GerABKA_families"/>
</dbReference>
<dbReference type="PANTHER" id="PTHR22550">
    <property type="entry name" value="SPORE GERMINATION PROTEIN"/>
    <property type="match status" value="1"/>
</dbReference>
<dbReference type="Pfam" id="PF13519">
    <property type="entry name" value="VWA_2"/>
    <property type="match status" value="1"/>
</dbReference>
<name>A0ABT7VTZ2_9GAMM</name>
<dbReference type="Proteomes" id="UP001171945">
    <property type="component" value="Unassembled WGS sequence"/>
</dbReference>
<proteinExistence type="predicted"/>
<keyword evidence="4" id="KW-1185">Reference proteome</keyword>
<dbReference type="SUPFAM" id="SSF53300">
    <property type="entry name" value="vWA-like"/>
    <property type="match status" value="1"/>
</dbReference>
<dbReference type="EMBL" id="JAUCGM010000405">
    <property type="protein sequence ID" value="MDM8563018.1"/>
    <property type="molecule type" value="Genomic_DNA"/>
</dbReference>